<evidence type="ECO:0000259" key="10">
    <source>
        <dbReference type="PROSITE" id="PS50202"/>
    </source>
</evidence>
<name>A0AAD7ZIS0_DIPPU</name>
<organism evidence="11 12">
    <name type="scientific">Diploptera punctata</name>
    <name type="common">Pacific beetle cockroach</name>
    <dbReference type="NCBI Taxonomy" id="6984"/>
    <lineage>
        <taxon>Eukaryota</taxon>
        <taxon>Metazoa</taxon>
        <taxon>Ecdysozoa</taxon>
        <taxon>Arthropoda</taxon>
        <taxon>Hexapoda</taxon>
        <taxon>Insecta</taxon>
        <taxon>Pterygota</taxon>
        <taxon>Neoptera</taxon>
        <taxon>Polyneoptera</taxon>
        <taxon>Dictyoptera</taxon>
        <taxon>Blattodea</taxon>
        <taxon>Blaberoidea</taxon>
        <taxon>Blaberidae</taxon>
        <taxon>Diplopterinae</taxon>
        <taxon>Diploptera</taxon>
    </lineage>
</organism>
<reference evidence="11" key="2">
    <citation type="submission" date="2023-05" db="EMBL/GenBank/DDBJ databases">
        <authorList>
            <person name="Fouks B."/>
        </authorList>
    </citation>
    <scope>NUCLEOTIDE SEQUENCE</scope>
    <source>
        <strain evidence="11">Stay&amp;Tobe</strain>
        <tissue evidence="11">Testes</tissue>
    </source>
</reference>
<feature type="region of interest" description="Disordered" evidence="8">
    <location>
        <begin position="133"/>
        <end position="167"/>
    </location>
</feature>
<evidence type="ECO:0000256" key="6">
    <source>
        <dbReference type="ARBA" id="ARBA00023136"/>
    </source>
</evidence>
<feature type="domain" description="MSP" evidence="10">
    <location>
        <begin position="7"/>
        <end position="124"/>
    </location>
</feature>
<keyword evidence="12" id="KW-1185">Reference proteome</keyword>
<dbReference type="PIRSF" id="PIRSF019693">
    <property type="entry name" value="VAMP-associated"/>
    <property type="match status" value="1"/>
</dbReference>
<dbReference type="InterPro" id="IPR016763">
    <property type="entry name" value="VAP"/>
</dbReference>
<evidence type="ECO:0000256" key="7">
    <source>
        <dbReference type="SAM" id="Coils"/>
    </source>
</evidence>
<dbReference type="EMBL" id="JASPKZ010008225">
    <property type="protein sequence ID" value="KAJ9580643.1"/>
    <property type="molecule type" value="Genomic_DNA"/>
</dbReference>
<evidence type="ECO:0000256" key="3">
    <source>
        <dbReference type="ARBA" id="ARBA00022692"/>
    </source>
</evidence>
<dbReference type="SUPFAM" id="SSF49354">
    <property type="entry name" value="PapD-like"/>
    <property type="match status" value="1"/>
</dbReference>
<sequence length="254" mass="27810">MAKPEQVLLIEPQHELKFRGPFTSPVTSYMKLTNPSEKKVCFKIKTTAPKKYCVRPNSGVLDAKGAIDVAVSLQPFDFDPNEKNKHKFMVQTMIAPDGEINMDSLWKDVNPDNLMDSKLKCVFEMPVDPAAATAAPQENNVDASPAIHEEKSKRIGDGAKSSPKPTSMVESELMKAAAEVKHLREEESSLRQENLQLKEELLRLRRSAAVAAVDSSAPILASGTAVATAPVPMMYVAFAIVMALFGIILGKFLL</sequence>
<keyword evidence="3 9" id="KW-0812">Transmembrane</keyword>
<comment type="subcellular location">
    <subcellularLocation>
        <location evidence="1">Membrane</location>
        <topology evidence="1">Single-pass type IV membrane protein</topology>
    </subcellularLocation>
</comment>
<dbReference type="Pfam" id="PF00635">
    <property type="entry name" value="Motile_Sperm"/>
    <property type="match status" value="1"/>
</dbReference>
<keyword evidence="6 9" id="KW-0472">Membrane</keyword>
<feature type="compositionally biased region" description="Basic and acidic residues" evidence="8">
    <location>
        <begin position="147"/>
        <end position="157"/>
    </location>
</feature>
<dbReference type="GO" id="GO:0005789">
    <property type="term" value="C:endoplasmic reticulum membrane"/>
    <property type="evidence" value="ECO:0007669"/>
    <property type="project" value="InterPro"/>
</dbReference>
<comment type="caution">
    <text evidence="11">The sequence shown here is derived from an EMBL/GenBank/DDBJ whole genome shotgun (WGS) entry which is preliminary data.</text>
</comment>
<evidence type="ECO:0000313" key="12">
    <source>
        <dbReference type="Proteomes" id="UP001233999"/>
    </source>
</evidence>
<evidence type="ECO:0000256" key="9">
    <source>
        <dbReference type="SAM" id="Phobius"/>
    </source>
</evidence>
<evidence type="ECO:0000256" key="2">
    <source>
        <dbReference type="ARBA" id="ARBA00008932"/>
    </source>
</evidence>
<dbReference type="AlphaFoldDB" id="A0AAD7ZIS0"/>
<gene>
    <name evidence="11" type="ORF">L9F63_024178</name>
</gene>
<dbReference type="PANTHER" id="PTHR10809">
    <property type="entry name" value="VESICLE-ASSOCIATED MEMBRANE PROTEIN-ASSOCIATED PROTEIN"/>
    <property type="match status" value="1"/>
</dbReference>
<feature type="transmembrane region" description="Helical" evidence="9">
    <location>
        <begin position="233"/>
        <end position="253"/>
    </location>
</feature>
<comment type="similarity">
    <text evidence="2">Belongs to the VAMP-associated protein (VAP) (TC 9.B.17) family.</text>
</comment>
<evidence type="ECO:0000256" key="8">
    <source>
        <dbReference type="SAM" id="MobiDB-lite"/>
    </source>
</evidence>
<evidence type="ECO:0000313" key="11">
    <source>
        <dbReference type="EMBL" id="KAJ9580643.1"/>
    </source>
</evidence>
<proteinExistence type="inferred from homology"/>
<protein>
    <recommendedName>
        <fullName evidence="10">MSP domain-containing protein</fullName>
    </recommendedName>
</protein>
<dbReference type="GO" id="GO:0061817">
    <property type="term" value="P:endoplasmic reticulum-plasma membrane tethering"/>
    <property type="evidence" value="ECO:0007669"/>
    <property type="project" value="TreeGrafter"/>
</dbReference>
<keyword evidence="5 7" id="KW-0175">Coiled coil</keyword>
<dbReference type="InterPro" id="IPR000535">
    <property type="entry name" value="MSP_dom"/>
</dbReference>
<dbReference type="GO" id="GO:0005886">
    <property type="term" value="C:plasma membrane"/>
    <property type="evidence" value="ECO:0007669"/>
    <property type="project" value="TreeGrafter"/>
</dbReference>
<dbReference type="FunFam" id="2.60.40.10:FF:000334">
    <property type="entry name" value="vesicle-associated membrane protein-associated protein A isoform X1"/>
    <property type="match status" value="1"/>
</dbReference>
<reference evidence="11" key="1">
    <citation type="journal article" date="2023" name="IScience">
        <title>Live-bearing cockroach genome reveals convergent evolutionary mechanisms linked to viviparity in insects and beyond.</title>
        <authorList>
            <person name="Fouks B."/>
            <person name="Harrison M.C."/>
            <person name="Mikhailova A.A."/>
            <person name="Marchal E."/>
            <person name="English S."/>
            <person name="Carruthers M."/>
            <person name="Jennings E.C."/>
            <person name="Chiamaka E.L."/>
            <person name="Frigard R.A."/>
            <person name="Pippel M."/>
            <person name="Attardo G.M."/>
            <person name="Benoit J.B."/>
            <person name="Bornberg-Bauer E."/>
            <person name="Tobe S.S."/>
        </authorList>
    </citation>
    <scope>NUCLEOTIDE SEQUENCE</scope>
    <source>
        <strain evidence="11">Stay&amp;Tobe</strain>
    </source>
</reference>
<dbReference type="GO" id="GO:0090158">
    <property type="term" value="P:endoplasmic reticulum membrane organization"/>
    <property type="evidence" value="ECO:0007669"/>
    <property type="project" value="TreeGrafter"/>
</dbReference>
<dbReference type="Gene3D" id="2.60.40.10">
    <property type="entry name" value="Immunoglobulins"/>
    <property type="match status" value="1"/>
</dbReference>
<dbReference type="InterPro" id="IPR013783">
    <property type="entry name" value="Ig-like_fold"/>
</dbReference>
<dbReference type="PROSITE" id="PS50202">
    <property type="entry name" value="MSP"/>
    <property type="match status" value="1"/>
</dbReference>
<evidence type="ECO:0000256" key="5">
    <source>
        <dbReference type="ARBA" id="ARBA00023054"/>
    </source>
</evidence>
<accession>A0AAD7ZIS0</accession>
<feature type="coiled-coil region" evidence="7">
    <location>
        <begin position="173"/>
        <end position="207"/>
    </location>
</feature>
<dbReference type="Proteomes" id="UP001233999">
    <property type="component" value="Unassembled WGS sequence"/>
</dbReference>
<evidence type="ECO:0000256" key="1">
    <source>
        <dbReference type="ARBA" id="ARBA00004211"/>
    </source>
</evidence>
<dbReference type="InterPro" id="IPR008962">
    <property type="entry name" value="PapD-like_sf"/>
</dbReference>
<dbReference type="CDD" id="cd14686">
    <property type="entry name" value="bZIP"/>
    <property type="match status" value="1"/>
</dbReference>
<dbReference type="PANTHER" id="PTHR10809:SF6">
    <property type="entry name" value="AT11025P-RELATED"/>
    <property type="match status" value="1"/>
</dbReference>
<keyword evidence="4 9" id="KW-1133">Transmembrane helix</keyword>
<dbReference type="GO" id="GO:0033149">
    <property type="term" value="F:FFAT motif binding"/>
    <property type="evidence" value="ECO:0007669"/>
    <property type="project" value="TreeGrafter"/>
</dbReference>
<evidence type="ECO:0000256" key="4">
    <source>
        <dbReference type="ARBA" id="ARBA00022989"/>
    </source>
</evidence>